<dbReference type="CDD" id="cd02883">
    <property type="entry name" value="NUDIX_Hydrolase"/>
    <property type="match status" value="1"/>
</dbReference>
<dbReference type="InterPro" id="IPR015797">
    <property type="entry name" value="NUDIX_hydrolase-like_dom_sf"/>
</dbReference>
<comment type="cofactor">
    <cofactor evidence="1">
        <name>Mg(2+)</name>
        <dbReference type="ChEBI" id="CHEBI:18420"/>
    </cofactor>
</comment>
<sequence length="152" mass="16986">MVPKHIIAVSALVRDSKGDILLVKTHNRSDTWELPGGQVEEGEPLDEAVRREIFEETGITIRPIGITGIYYNVSMTILSVVFVGAYVSGTIKIQPDEIMESKFVTLSAGNIGEYITRPHIRSRTLDAIKNKSNVPYEAWEVNPYNLISRLES</sequence>
<keyword evidence="2 3" id="KW-0378">Hydrolase</keyword>
<comment type="similarity">
    <text evidence="3">Belongs to the Nudix hydrolase family.</text>
</comment>
<protein>
    <submittedName>
        <fullName evidence="6">NUDIX hydrolase</fullName>
        <ecNumber evidence="6">3.6.-.-</ecNumber>
    </submittedName>
</protein>
<gene>
    <name evidence="6" type="ORF">ACFSB2_13435</name>
</gene>
<dbReference type="EMBL" id="JBHUCX010000035">
    <property type="protein sequence ID" value="MFD1675698.1"/>
    <property type="molecule type" value="Genomic_DNA"/>
</dbReference>
<proteinExistence type="inferred from homology"/>
<name>A0ABW4JKX8_9BACL</name>
<comment type="caution">
    <text evidence="6">The sequence shown here is derived from an EMBL/GenBank/DDBJ whole genome shotgun (WGS) entry which is preliminary data.</text>
</comment>
<evidence type="ECO:0000256" key="1">
    <source>
        <dbReference type="ARBA" id="ARBA00001946"/>
    </source>
</evidence>
<dbReference type="PROSITE" id="PS00893">
    <property type="entry name" value="NUDIX_BOX"/>
    <property type="match status" value="1"/>
</dbReference>
<dbReference type="SUPFAM" id="SSF55811">
    <property type="entry name" value="Nudix"/>
    <property type="match status" value="1"/>
</dbReference>
<dbReference type="InterPro" id="IPR020084">
    <property type="entry name" value="NUDIX_hydrolase_CS"/>
</dbReference>
<evidence type="ECO:0000256" key="2">
    <source>
        <dbReference type="ARBA" id="ARBA00022801"/>
    </source>
</evidence>
<feature type="transmembrane region" description="Helical" evidence="4">
    <location>
        <begin position="69"/>
        <end position="89"/>
    </location>
</feature>
<keyword evidence="7" id="KW-1185">Reference proteome</keyword>
<dbReference type="PRINTS" id="PR00502">
    <property type="entry name" value="NUDIXFAMILY"/>
</dbReference>
<keyword evidence="4" id="KW-0812">Transmembrane</keyword>
<keyword evidence="4" id="KW-0472">Membrane</keyword>
<evidence type="ECO:0000256" key="4">
    <source>
        <dbReference type="SAM" id="Phobius"/>
    </source>
</evidence>
<evidence type="ECO:0000256" key="3">
    <source>
        <dbReference type="RuleBase" id="RU003476"/>
    </source>
</evidence>
<dbReference type="PANTHER" id="PTHR43046">
    <property type="entry name" value="GDP-MANNOSE MANNOSYL HYDROLASE"/>
    <property type="match status" value="1"/>
</dbReference>
<dbReference type="InterPro" id="IPR020476">
    <property type="entry name" value="Nudix_hydrolase"/>
</dbReference>
<reference evidence="7" key="1">
    <citation type="journal article" date="2019" name="Int. J. Syst. Evol. Microbiol.">
        <title>The Global Catalogue of Microorganisms (GCM) 10K type strain sequencing project: providing services to taxonomists for standard genome sequencing and annotation.</title>
        <authorList>
            <consortium name="The Broad Institute Genomics Platform"/>
            <consortium name="The Broad Institute Genome Sequencing Center for Infectious Disease"/>
            <person name="Wu L."/>
            <person name="Ma J."/>
        </authorList>
    </citation>
    <scope>NUCLEOTIDE SEQUENCE [LARGE SCALE GENOMIC DNA]</scope>
    <source>
        <strain evidence="7">CGMCC 1.12286</strain>
    </source>
</reference>
<feature type="domain" description="Nudix hydrolase" evidence="5">
    <location>
        <begin position="4"/>
        <end position="129"/>
    </location>
</feature>
<dbReference type="PANTHER" id="PTHR43046:SF2">
    <property type="entry name" value="8-OXO-DGTP DIPHOSPHATASE-RELATED"/>
    <property type="match status" value="1"/>
</dbReference>
<evidence type="ECO:0000313" key="6">
    <source>
        <dbReference type="EMBL" id="MFD1675698.1"/>
    </source>
</evidence>
<dbReference type="InterPro" id="IPR000086">
    <property type="entry name" value="NUDIX_hydrolase_dom"/>
</dbReference>
<evidence type="ECO:0000313" key="7">
    <source>
        <dbReference type="Proteomes" id="UP001597079"/>
    </source>
</evidence>
<keyword evidence="4" id="KW-1133">Transmembrane helix</keyword>
<dbReference type="Gene3D" id="3.90.79.10">
    <property type="entry name" value="Nucleoside Triphosphate Pyrophosphohydrolase"/>
    <property type="match status" value="1"/>
</dbReference>
<accession>A0ABW4JKX8</accession>
<dbReference type="RefSeq" id="WP_377943833.1">
    <property type="nucleotide sequence ID" value="NZ_JBHUCX010000035.1"/>
</dbReference>
<organism evidence="6 7">
    <name type="scientific">Alicyclobacillus fodiniaquatilis</name>
    <dbReference type="NCBI Taxonomy" id="1661150"/>
    <lineage>
        <taxon>Bacteria</taxon>
        <taxon>Bacillati</taxon>
        <taxon>Bacillota</taxon>
        <taxon>Bacilli</taxon>
        <taxon>Bacillales</taxon>
        <taxon>Alicyclobacillaceae</taxon>
        <taxon>Alicyclobacillus</taxon>
    </lineage>
</organism>
<dbReference type="GO" id="GO:0016787">
    <property type="term" value="F:hydrolase activity"/>
    <property type="evidence" value="ECO:0007669"/>
    <property type="project" value="UniProtKB-KW"/>
</dbReference>
<evidence type="ECO:0000259" key="5">
    <source>
        <dbReference type="PROSITE" id="PS51462"/>
    </source>
</evidence>
<dbReference type="EC" id="3.6.-.-" evidence="6"/>
<dbReference type="PROSITE" id="PS51462">
    <property type="entry name" value="NUDIX"/>
    <property type="match status" value="1"/>
</dbReference>
<dbReference type="Proteomes" id="UP001597079">
    <property type="component" value="Unassembled WGS sequence"/>
</dbReference>
<dbReference type="Pfam" id="PF00293">
    <property type="entry name" value="NUDIX"/>
    <property type="match status" value="1"/>
</dbReference>